<sequence>MKSIGKNSRYEVDRRSKQWLKVINWTYANVYISGYRKNDFGLLVSIDSASGSKVPVGVVEFGVIPEHKKALNSVKQRLVYKEDKNFAYMEPLIMAKIKTRNWAKNGKLRSPVFVEFVV</sequence>
<evidence type="ECO:0000313" key="2">
    <source>
        <dbReference type="Proteomes" id="UP001338137"/>
    </source>
</evidence>
<gene>
    <name evidence="1" type="ORF">P4I72_18060</name>
</gene>
<keyword evidence="2" id="KW-1185">Reference proteome</keyword>
<reference evidence="1 2" key="1">
    <citation type="submission" date="2023-03" db="EMBL/GenBank/DDBJ databases">
        <title>Bacillus Genome Sequencing.</title>
        <authorList>
            <person name="Dunlap C."/>
        </authorList>
    </citation>
    <scope>NUCLEOTIDE SEQUENCE [LARGE SCALE GENOMIC DNA]</scope>
    <source>
        <strain evidence="1 2">BD-533</strain>
    </source>
</reference>
<name>A0ABU6G4D8_9BACL</name>
<evidence type="ECO:0000313" key="1">
    <source>
        <dbReference type="EMBL" id="MEC0229037.1"/>
    </source>
</evidence>
<dbReference type="EMBL" id="JARLKY010000045">
    <property type="protein sequence ID" value="MEC0229037.1"/>
    <property type="molecule type" value="Genomic_DNA"/>
</dbReference>
<dbReference type="RefSeq" id="WP_326073191.1">
    <property type="nucleotide sequence ID" value="NZ_JARLKY010000045.1"/>
</dbReference>
<protein>
    <recommendedName>
        <fullName evidence="3">ATP-dependent DNA ligase family profile domain-containing protein</fullName>
    </recommendedName>
</protein>
<proteinExistence type="predicted"/>
<organism evidence="1 2">
    <name type="scientific">Paenibacillus alba</name>
    <dbReference type="NCBI Taxonomy" id="1197127"/>
    <lineage>
        <taxon>Bacteria</taxon>
        <taxon>Bacillati</taxon>
        <taxon>Bacillota</taxon>
        <taxon>Bacilli</taxon>
        <taxon>Bacillales</taxon>
        <taxon>Paenibacillaceae</taxon>
        <taxon>Paenibacillus</taxon>
    </lineage>
</organism>
<dbReference type="Proteomes" id="UP001338137">
    <property type="component" value="Unassembled WGS sequence"/>
</dbReference>
<accession>A0ABU6G4D8</accession>
<evidence type="ECO:0008006" key="3">
    <source>
        <dbReference type="Google" id="ProtNLM"/>
    </source>
</evidence>
<comment type="caution">
    <text evidence="1">The sequence shown here is derived from an EMBL/GenBank/DDBJ whole genome shotgun (WGS) entry which is preliminary data.</text>
</comment>